<evidence type="ECO:0000256" key="3">
    <source>
        <dbReference type="ARBA" id="ARBA00022692"/>
    </source>
</evidence>
<proteinExistence type="predicted"/>
<evidence type="ECO:0000259" key="8">
    <source>
        <dbReference type="Pfam" id="PF01061"/>
    </source>
</evidence>
<gene>
    <name evidence="9" type="ORF">IWQ62_000945</name>
</gene>
<sequence length="403" mass="44957">MGYHCGQHENPADFYLDLMSVDQSSAERMQEGETRVQQLITHFQSFAQNNPDIYTAATLPRSHLSIGASTPNDGSNSATNLDNDAATDVPTEKDALSPHQAQAELTDRLRSGTDSSDTTWALPWVKEFYVLTKRCWTATIRSRILIFAAAGQALLMTLLMGFVFFQMDRNQSSIQNRIGLLFFLPINIMFSVVMPMQSVFSLEMAVMARERSGGTYRISSFYLAKFITALPFSLLFNALYSTGVYFLANLQYEVDKFFIYFALILLLVVVATSFGMATGALFPNIQMSQIMAPLLIVIFLLFGGNLVNVDDMTPVLSWIRYISPINYIYIALAKNELTGLAFTCDGGDQSGCLTNGDDVLRRFSIDSLTIGTCVAYLIALLAAYHAITYASLRWKAKPRFIWI</sequence>
<dbReference type="Pfam" id="PF01061">
    <property type="entry name" value="ABC2_membrane"/>
    <property type="match status" value="1"/>
</dbReference>
<keyword evidence="10" id="KW-1185">Reference proteome</keyword>
<keyword evidence="4 7" id="KW-1133">Transmembrane helix</keyword>
<dbReference type="EMBL" id="JANBPY010000117">
    <property type="protein sequence ID" value="KAJ1968931.1"/>
    <property type="molecule type" value="Genomic_DNA"/>
</dbReference>
<feature type="transmembrane region" description="Helical" evidence="7">
    <location>
        <begin position="258"/>
        <end position="283"/>
    </location>
</feature>
<dbReference type="AlphaFoldDB" id="A0A9W8B075"/>
<evidence type="ECO:0000256" key="7">
    <source>
        <dbReference type="SAM" id="Phobius"/>
    </source>
</evidence>
<feature type="transmembrane region" description="Helical" evidence="7">
    <location>
        <begin position="144"/>
        <end position="166"/>
    </location>
</feature>
<protein>
    <recommendedName>
        <fullName evidence="8">ABC-2 type transporter transmembrane domain-containing protein</fullName>
    </recommendedName>
</protein>
<keyword evidence="3 7" id="KW-0812">Transmembrane</keyword>
<evidence type="ECO:0000313" key="10">
    <source>
        <dbReference type="Proteomes" id="UP001150925"/>
    </source>
</evidence>
<dbReference type="InterPro" id="IPR013525">
    <property type="entry name" value="ABC2_TM"/>
</dbReference>
<name>A0A9W8B075_9FUNG</name>
<organism evidence="9 10">
    <name type="scientific">Dispira parvispora</name>
    <dbReference type="NCBI Taxonomy" id="1520584"/>
    <lineage>
        <taxon>Eukaryota</taxon>
        <taxon>Fungi</taxon>
        <taxon>Fungi incertae sedis</taxon>
        <taxon>Zoopagomycota</taxon>
        <taxon>Kickxellomycotina</taxon>
        <taxon>Dimargaritomycetes</taxon>
        <taxon>Dimargaritales</taxon>
        <taxon>Dimargaritaceae</taxon>
        <taxon>Dispira</taxon>
    </lineage>
</organism>
<keyword evidence="5 7" id="KW-0472">Membrane</keyword>
<evidence type="ECO:0000256" key="6">
    <source>
        <dbReference type="SAM" id="MobiDB-lite"/>
    </source>
</evidence>
<dbReference type="OrthoDB" id="66620at2759"/>
<feature type="domain" description="ABC-2 type transporter transmembrane" evidence="8">
    <location>
        <begin position="127"/>
        <end position="337"/>
    </location>
</feature>
<feature type="transmembrane region" description="Helical" evidence="7">
    <location>
        <begin position="368"/>
        <end position="392"/>
    </location>
</feature>
<dbReference type="PANTHER" id="PTHR48041:SF122">
    <property type="entry name" value="ABC TRANSPORTER DOMAIN-CONTAINING PROTEIN"/>
    <property type="match status" value="1"/>
</dbReference>
<comment type="subcellular location">
    <subcellularLocation>
        <location evidence="1">Membrane</location>
        <topology evidence="1">Multi-pass membrane protein</topology>
    </subcellularLocation>
</comment>
<reference evidence="9" key="1">
    <citation type="submission" date="2022-07" db="EMBL/GenBank/DDBJ databases">
        <title>Phylogenomic reconstructions and comparative analyses of Kickxellomycotina fungi.</title>
        <authorList>
            <person name="Reynolds N.K."/>
            <person name="Stajich J.E."/>
            <person name="Barry K."/>
            <person name="Grigoriev I.V."/>
            <person name="Crous P."/>
            <person name="Smith M.E."/>
        </authorList>
    </citation>
    <scope>NUCLEOTIDE SEQUENCE</scope>
    <source>
        <strain evidence="9">RSA 1196</strain>
    </source>
</reference>
<evidence type="ECO:0000256" key="1">
    <source>
        <dbReference type="ARBA" id="ARBA00004141"/>
    </source>
</evidence>
<evidence type="ECO:0000256" key="2">
    <source>
        <dbReference type="ARBA" id="ARBA00022448"/>
    </source>
</evidence>
<feature type="transmembrane region" description="Helical" evidence="7">
    <location>
        <begin position="290"/>
        <end position="307"/>
    </location>
</feature>
<dbReference type="GO" id="GO:0016020">
    <property type="term" value="C:membrane"/>
    <property type="evidence" value="ECO:0007669"/>
    <property type="project" value="UniProtKB-SubCell"/>
</dbReference>
<feature type="compositionally biased region" description="Polar residues" evidence="6">
    <location>
        <begin position="67"/>
        <end position="82"/>
    </location>
</feature>
<evidence type="ECO:0000256" key="4">
    <source>
        <dbReference type="ARBA" id="ARBA00022989"/>
    </source>
</evidence>
<evidence type="ECO:0000313" key="9">
    <source>
        <dbReference type="EMBL" id="KAJ1968931.1"/>
    </source>
</evidence>
<keyword evidence="2" id="KW-0813">Transport</keyword>
<feature type="transmembrane region" description="Helical" evidence="7">
    <location>
        <begin position="221"/>
        <end position="246"/>
    </location>
</feature>
<accession>A0A9W8B075</accession>
<dbReference type="Proteomes" id="UP001150925">
    <property type="component" value="Unassembled WGS sequence"/>
</dbReference>
<feature type="region of interest" description="Disordered" evidence="6">
    <location>
        <begin position="65"/>
        <end position="110"/>
    </location>
</feature>
<feature type="transmembrane region" description="Helical" evidence="7">
    <location>
        <begin position="178"/>
        <end position="200"/>
    </location>
</feature>
<dbReference type="GO" id="GO:0140359">
    <property type="term" value="F:ABC-type transporter activity"/>
    <property type="evidence" value="ECO:0007669"/>
    <property type="project" value="InterPro"/>
</dbReference>
<dbReference type="PANTHER" id="PTHR48041">
    <property type="entry name" value="ABC TRANSPORTER G FAMILY MEMBER 28"/>
    <property type="match status" value="1"/>
</dbReference>
<evidence type="ECO:0000256" key="5">
    <source>
        <dbReference type="ARBA" id="ARBA00023136"/>
    </source>
</evidence>
<dbReference type="InterPro" id="IPR050352">
    <property type="entry name" value="ABCG_transporters"/>
</dbReference>
<comment type="caution">
    <text evidence="9">The sequence shown here is derived from an EMBL/GenBank/DDBJ whole genome shotgun (WGS) entry which is preliminary data.</text>
</comment>